<dbReference type="eggNOG" id="COG0515">
    <property type="taxonomic scope" value="Bacteria"/>
</dbReference>
<feature type="region of interest" description="Disordered" evidence="1">
    <location>
        <begin position="135"/>
        <end position="289"/>
    </location>
</feature>
<reference evidence="3 4" key="1">
    <citation type="submission" date="2011-11" db="EMBL/GenBank/DDBJ databases">
        <title>Whole genome shotgun sequence of Gordonia amarae NBRC 15530.</title>
        <authorList>
            <person name="Takarada H."/>
            <person name="Hosoyama A."/>
            <person name="Tsuchikane K."/>
            <person name="Katsumata H."/>
            <person name="Yamazaki S."/>
            <person name="Fujita N."/>
        </authorList>
    </citation>
    <scope>NUCLEOTIDE SEQUENCE [LARGE SCALE GENOMIC DNA]</scope>
    <source>
        <strain evidence="3 4">NBRC 15530</strain>
    </source>
</reference>
<keyword evidence="4" id="KW-1185">Reference proteome</keyword>
<keyword evidence="2" id="KW-0812">Transmembrane</keyword>
<feature type="transmembrane region" description="Helical" evidence="2">
    <location>
        <begin position="293"/>
        <end position="314"/>
    </location>
</feature>
<feature type="compositionally biased region" description="Low complexity" evidence="1">
    <location>
        <begin position="204"/>
        <end position="220"/>
    </location>
</feature>
<evidence type="ECO:0000313" key="3">
    <source>
        <dbReference type="EMBL" id="GAB04294.1"/>
    </source>
</evidence>
<dbReference type="AlphaFoldDB" id="G7GL19"/>
<gene>
    <name evidence="3" type="ORF">GOAMR_18_00160</name>
</gene>
<feature type="region of interest" description="Disordered" evidence="1">
    <location>
        <begin position="25"/>
        <end position="68"/>
    </location>
</feature>
<dbReference type="Gene3D" id="1.10.510.10">
    <property type="entry name" value="Transferase(Phosphotransferase) domain 1"/>
    <property type="match status" value="1"/>
</dbReference>
<comment type="caution">
    <text evidence="3">The sequence shown here is derived from an EMBL/GenBank/DDBJ whole genome shotgun (WGS) entry which is preliminary data.</text>
</comment>
<feature type="compositionally biased region" description="Low complexity" evidence="1">
    <location>
        <begin position="242"/>
        <end position="253"/>
    </location>
</feature>
<feature type="compositionally biased region" description="Pro residues" evidence="1">
    <location>
        <begin position="189"/>
        <end position="203"/>
    </location>
</feature>
<name>G7GL19_9ACTN</name>
<organism evidence="3 4">
    <name type="scientific">Gordonia amarae NBRC 15530</name>
    <dbReference type="NCBI Taxonomy" id="1075090"/>
    <lineage>
        <taxon>Bacteria</taxon>
        <taxon>Bacillati</taxon>
        <taxon>Actinomycetota</taxon>
        <taxon>Actinomycetes</taxon>
        <taxon>Mycobacteriales</taxon>
        <taxon>Gordoniaceae</taxon>
        <taxon>Gordonia</taxon>
    </lineage>
</organism>
<evidence type="ECO:0000313" key="4">
    <source>
        <dbReference type="Proteomes" id="UP000006023"/>
    </source>
</evidence>
<evidence type="ECO:0000256" key="1">
    <source>
        <dbReference type="SAM" id="MobiDB-lite"/>
    </source>
</evidence>
<dbReference type="Proteomes" id="UP000006023">
    <property type="component" value="Unassembled WGS sequence"/>
</dbReference>
<evidence type="ECO:0000256" key="2">
    <source>
        <dbReference type="SAM" id="Phobius"/>
    </source>
</evidence>
<keyword evidence="2" id="KW-1133">Transmembrane helix</keyword>
<protein>
    <submittedName>
        <fullName evidence="3">Uncharacterized protein</fullName>
    </submittedName>
</protein>
<dbReference type="STRING" id="1075090.GOAMR_18_00160"/>
<dbReference type="EMBL" id="BAED01000018">
    <property type="protein sequence ID" value="GAB04294.1"/>
    <property type="molecule type" value="Genomic_DNA"/>
</dbReference>
<proteinExistence type="predicted"/>
<keyword evidence="2" id="KW-0472">Membrane</keyword>
<sequence length="520" mass="52602">MSVTQASTVLARLAAELDALHARGGRHGPLDATSVQISDGQSDTPTVHLTEARPAGGDPAGSGTSNADDQRALGALVREMFTGTEYGRISQVRPELPPGLDELIDRAQSPDPAARFGTCGAFAHEVITLLHPATQTHPMPQVPGPGTDPGAPGGGIQNPSVTPTPRTPSAGIPSLPGQYSGPAQAYPSGPLPSGPLPSGPLPSGPMSSGSMSSGSMPSGPFAAPGPLSSSVPQYTPGPLPQSAPMMSAASSQPGTQPMSGPQYLGQSGGFQQSPYGYGTGPGEPPKPRKSKTALWISLAAFVLAVVVVAAVLVIKPWGGGSGTTESTTPSITLADEPTDCTYDDQAVANRTGDLKQGQISIPAASLPTSTGWQGMPTFQPPYSTRSIAVGVSSRPQGNWMAGITIGEMNRLATGSPVTVARSVIGCLPKSNGYANVGPSTPEITEVTERDFNGVPGAIVKATIRTSGAPAGITGDDVIVLIVSTSPKVFAVATAAIGDSRTYAEIESAINAVKITPTTPS</sequence>
<accession>G7GL19</accession>
<feature type="compositionally biased region" description="Polar residues" evidence="1">
    <location>
        <begin position="33"/>
        <end position="47"/>
    </location>
</feature>